<evidence type="ECO:0000313" key="1">
    <source>
        <dbReference type="EMBL" id="JAH77609.1"/>
    </source>
</evidence>
<reference evidence="1" key="2">
    <citation type="journal article" date="2015" name="Fish Shellfish Immunol.">
        <title>Early steps in the European eel (Anguilla anguilla)-Vibrio vulnificus interaction in the gills: Role of the RtxA13 toxin.</title>
        <authorList>
            <person name="Callol A."/>
            <person name="Pajuelo D."/>
            <person name="Ebbesson L."/>
            <person name="Teles M."/>
            <person name="MacKenzie S."/>
            <person name="Amaro C."/>
        </authorList>
    </citation>
    <scope>NUCLEOTIDE SEQUENCE</scope>
</reference>
<name>A0A0E9VHJ8_ANGAN</name>
<protein>
    <submittedName>
        <fullName evidence="1">Uncharacterized protein</fullName>
    </submittedName>
</protein>
<proteinExistence type="predicted"/>
<reference evidence="1" key="1">
    <citation type="submission" date="2014-11" db="EMBL/GenBank/DDBJ databases">
        <authorList>
            <person name="Amaro Gonzalez C."/>
        </authorList>
    </citation>
    <scope>NUCLEOTIDE SEQUENCE</scope>
</reference>
<accession>A0A0E9VHJ8</accession>
<sequence length="46" mass="5348">MISINKRLQFAYFMTQTKDQSSELQISKAMYLLGSIMSTLIRIALY</sequence>
<dbReference type="AlphaFoldDB" id="A0A0E9VHJ8"/>
<organism evidence="1">
    <name type="scientific">Anguilla anguilla</name>
    <name type="common">European freshwater eel</name>
    <name type="synonym">Muraena anguilla</name>
    <dbReference type="NCBI Taxonomy" id="7936"/>
    <lineage>
        <taxon>Eukaryota</taxon>
        <taxon>Metazoa</taxon>
        <taxon>Chordata</taxon>
        <taxon>Craniata</taxon>
        <taxon>Vertebrata</taxon>
        <taxon>Euteleostomi</taxon>
        <taxon>Actinopterygii</taxon>
        <taxon>Neopterygii</taxon>
        <taxon>Teleostei</taxon>
        <taxon>Anguilliformes</taxon>
        <taxon>Anguillidae</taxon>
        <taxon>Anguilla</taxon>
    </lineage>
</organism>
<dbReference type="EMBL" id="GBXM01030968">
    <property type="protein sequence ID" value="JAH77609.1"/>
    <property type="molecule type" value="Transcribed_RNA"/>
</dbReference>